<keyword evidence="7" id="KW-0479">Metal-binding</keyword>
<feature type="domain" description="Cytochrome b561 bacterial/Ni-hydrogenase" evidence="14">
    <location>
        <begin position="6"/>
        <end position="174"/>
    </location>
</feature>
<evidence type="ECO:0000313" key="15">
    <source>
        <dbReference type="EMBL" id="GHG60431.1"/>
    </source>
</evidence>
<proteinExistence type="inferred from homology"/>
<keyword evidence="4" id="KW-1003">Cell membrane</keyword>
<sequence>MNNPTVYPLAMRVVHWLMAALILSLLFVGLSMVTSLGLWQYQLLTWHKAAGLVAAVAVVLRLAIRLRLNTPRLPENMPKLQQFAAKLTHLAFYLLLLLMPVTGYLMQNAAGRPINAFGIMLPQLIPTDLAWYGLFRELHAWFSVLLILLIILHITAASYHGLIKRDGVLRSMIRK</sequence>
<feature type="transmembrane region" description="Helical" evidence="13">
    <location>
        <begin position="140"/>
        <end position="162"/>
    </location>
</feature>
<keyword evidence="8" id="KW-0249">Electron transport</keyword>
<keyword evidence="5" id="KW-0349">Heme</keyword>
<evidence type="ECO:0000256" key="9">
    <source>
        <dbReference type="ARBA" id="ARBA00022989"/>
    </source>
</evidence>
<keyword evidence="11 13" id="KW-0472">Membrane</keyword>
<name>A0ABQ3KU45_9ALTE</name>
<dbReference type="PANTHER" id="PTHR30529">
    <property type="entry name" value="CYTOCHROME B561"/>
    <property type="match status" value="1"/>
</dbReference>
<comment type="cofactor">
    <cofactor evidence="1">
        <name>heme b</name>
        <dbReference type="ChEBI" id="CHEBI:60344"/>
    </cofactor>
</comment>
<dbReference type="RefSeq" id="WP_189429585.1">
    <property type="nucleotide sequence ID" value="NZ_BNAO01000001.1"/>
</dbReference>
<dbReference type="Pfam" id="PF01292">
    <property type="entry name" value="Ni_hydr_CYTB"/>
    <property type="match status" value="1"/>
</dbReference>
<dbReference type="SUPFAM" id="SSF81342">
    <property type="entry name" value="Transmembrane di-heme cytochromes"/>
    <property type="match status" value="1"/>
</dbReference>
<comment type="subcellular location">
    <subcellularLocation>
        <location evidence="2">Cell membrane</location>
        <topology evidence="2">Multi-pass membrane protein</topology>
    </subcellularLocation>
</comment>
<evidence type="ECO:0000256" key="6">
    <source>
        <dbReference type="ARBA" id="ARBA00022692"/>
    </source>
</evidence>
<dbReference type="EMBL" id="BNAO01000001">
    <property type="protein sequence ID" value="GHG60431.1"/>
    <property type="molecule type" value="Genomic_DNA"/>
</dbReference>
<reference evidence="16" key="1">
    <citation type="journal article" date="2019" name="Int. J. Syst. Evol. Microbiol.">
        <title>The Global Catalogue of Microorganisms (GCM) 10K type strain sequencing project: providing services to taxonomists for standard genome sequencing and annotation.</title>
        <authorList>
            <consortium name="The Broad Institute Genomics Platform"/>
            <consortium name="The Broad Institute Genome Sequencing Center for Infectious Disease"/>
            <person name="Wu L."/>
            <person name="Ma J."/>
        </authorList>
    </citation>
    <scope>NUCLEOTIDE SEQUENCE [LARGE SCALE GENOMIC DNA]</scope>
    <source>
        <strain evidence="16">CGMCC 1.7003</strain>
    </source>
</reference>
<evidence type="ECO:0000256" key="12">
    <source>
        <dbReference type="ARBA" id="ARBA00037975"/>
    </source>
</evidence>
<evidence type="ECO:0000256" key="5">
    <source>
        <dbReference type="ARBA" id="ARBA00022617"/>
    </source>
</evidence>
<evidence type="ECO:0000256" key="11">
    <source>
        <dbReference type="ARBA" id="ARBA00023136"/>
    </source>
</evidence>
<evidence type="ECO:0000256" key="7">
    <source>
        <dbReference type="ARBA" id="ARBA00022723"/>
    </source>
</evidence>
<evidence type="ECO:0000256" key="4">
    <source>
        <dbReference type="ARBA" id="ARBA00022475"/>
    </source>
</evidence>
<evidence type="ECO:0000256" key="1">
    <source>
        <dbReference type="ARBA" id="ARBA00001970"/>
    </source>
</evidence>
<evidence type="ECO:0000256" key="10">
    <source>
        <dbReference type="ARBA" id="ARBA00023004"/>
    </source>
</evidence>
<evidence type="ECO:0000256" key="8">
    <source>
        <dbReference type="ARBA" id="ARBA00022982"/>
    </source>
</evidence>
<keyword evidence="10" id="KW-0408">Iron</keyword>
<feature type="transmembrane region" description="Helical" evidence="13">
    <location>
        <begin position="46"/>
        <end position="64"/>
    </location>
</feature>
<comment type="caution">
    <text evidence="15">The sequence shown here is derived from an EMBL/GenBank/DDBJ whole genome shotgun (WGS) entry which is preliminary data.</text>
</comment>
<keyword evidence="16" id="KW-1185">Reference proteome</keyword>
<evidence type="ECO:0000256" key="13">
    <source>
        <dbReference type="SAM" id="Phobius"/>
    </source>
</evidence>
<dbReference type="InterPro" id="IPR016174">
    <property type="entry name" value="Di-haem_cyt_TM"/>
</dbReference>
<keyword evidence="3" id="KW-0813">Transport</keyword>
<gene>
    <name evidence="15" type="ORF">GCM10010919_03890</name>
</gene>
<dbReference type="InterPro" id="IPR052168">
    <property type="entry name" value="Cytochrome_b561_oxidase"/>
</dbReference>
<evidence type="ECO:0000256" key="3">
    <source>
        <dbReference type="ARBA" id="ARBA00022448"/>
    </source>
</evidence>
<feature type="transmembrane region" description="Helical" evidence="13">
    <location>
        <begin position="84"/>
        <end position="105"/>
    </location>
</feature>
<keyword evidence="9 13" id="KW-1133">Transmembrane helix</keyword>
<organism evidence="15 16">
    <name type="scientific">Alishewanella longhuensis</name>
    <dbReference type="NCBI Taxonomy" id="1091037"/>
    <lineage>
        <taxon>Bacteria</taxon>
        <taxon>Pseudomonadati</taxon>
        <taxon>Pseudomonadota</taxon>
        <taxon>Gammaproteobacteria</taxon>
        <taxon>Alteromonadales</taxon>
        <taxon>Alteromonadaceae</taxon>
        <taxon>Alishewanella</taxon>
    </lineage>
</organism>
<evidence type="ECO:0000313" key="16">
    <source>
        <dbReference type="Proteomes" id="UP000659697"/>
    </source>
</evidence>
<dbReference type="PANTHER" id="PTHR30529:SF6">
    <property type="entry name" value="BLL0291 PROTEIN"/>
    <property type="match status" value="1"/>
</dbReference>
<comment type="similarity">
    <text evidence="12">Belongs to the cytochrome b561 family.</text>
</comment>
<keyword evidence="6 13" id="KW-0812">Transmembrane</keyword>
<feature type="transmembrane region" description="Helical" evidence="13">
    <location>
        <begin position="16"/>
        <end position="39"/>
    </location>
</feature>
<dbReference type="Gene3D" id="1.20.950.20">
    <property type="entry name" value="Transmembrane di-heme cytochromes, Chain C"/>
    <property type="match status" value="2"/>
</dbReference>
<evidence type="ECO:0000259" key="14">
    <source>
        <dbReference type="Pfam" id="PF01292"/>
    </source>
</evidence>
<dbReference type="InterPro" id="IPR011577">
    <property type="entry name" value="Cyt_b561_bac/Ni-Hgenase"/>
</dbReference>
<protein>
    <submittedName>
        <fullName evidence="15">Type-b cytochrome</fullName>
    </submittedName>
</protein>
<accession>A0ABQ3KU45</accession>
<dbReference type="Proteomes" id="UP000659697">
    <property type="component" value="Unassembled WGS sequence"/>
</dbReference>
<evidence type="ECO:0000256" key="2">
    <source>
        <dbReference type="ARBA" id="ARBA00004651"/>
    </source>
</evidence>